<organism evidence="2 3">
    <name type="scientific">Butyricimonas virosa</name>
    <dbReference type="NCBI Taxonomy" id="544645"/>
    <lineage>
        <taxon>Bacteria</taxon>
        <taxon>Pseudomonadati</taxon>
        <taxon>Bacteroidota</taxon>
        <taxon>Bacteroidia</taxon>
        <taxon>Bacteroidales</taxon>
        <taxon>Odoribacteraceae</taxon>
        <taxon>Butyricimonas</taxon>
    </lineage>
</organism>
<dbReference type="EMBL" id="QRPV01000002">
    <property type="protein sequence ID" value="RHM46802.1"/>
    <property type="molecule type" value="Genomic_DNA"/>
</dbReference>
<dbReference type="AlphaFoldDB" id="A0A415QQ56"/>
<gene>
    <name evidence="2" type="ORF">DWZ68_02200</name>
</gene>
<reference evidence="2 3" key="1">
    <citation type="submission" date="2018-08" db="EMBL/GenBank/DDBJ databases">
        <title>A genome reference for cultivated species of the human gut microbiota.</title>
        <authorList>
            <person name="Zou Y."/>
            <person name="Xue W."/>
            <person name="Luo G."/>
        </authorList>
    </citation>
    <scope>NUCLEOTIDE SEQUENCE [LARGE SCALE GENOMIC DNA]</scope>
    <source>
        <strain evidence="2 3">AF34-33</strain>
    </source>
</reference>
<evidence type="ECO:0000259" key="1">
    <source>
        <dbReference type="Pfam" id="PF09603"/>
    </source>
</evidence>
<dbReference type="InterPro" id="IPR011871">
    <property type="entry name" value="Fib_succ_major"/>
</dbReference>
<accession>A0A415QQ56</accession>
<proteinExistence type="predicted"/>
<dbReference type="NCBIfam" id="TIGR02145">
    <property type="entry name" value="Fib_succ_major"/>
    <property type="match status" value="1"/>
</dbReference>
<evidence type="ECO:0000313" key="2">
    <source>
        <dbReference type="EMBL" id="RHM46802.1"/>
    </source>
</evidence>
<dbReference type="RefSeq" id="WP_118448461.1">
    <property type="nucleotide sequence ID" value="NZ_CABJDM010000002.1"/>
</dbReference>
<sequence length="237" mass="27552">MKGQFIAFMIGLLCVSWACSEENNHLPIIEPEDHGVFTDSEGREFPWVRYGNLEWMTTNLNIELPKEDEWTNTGCEISREEDRNPIDQELEIKQNYETFGCLYTYEAATSAIPEGWRIPTDEDWQSLEKSMGMSNRELNLTGWRGTNVGTLLQQEEGTMINLRTGGMGEYDGYGYFTPYFIYVYGFYWTATPEKEGSNLNYCRQISYKSDKIARTTVDRSKMLYVRCVRDVNNETNK</sequence>
<dbReference type="Proteomes" id="UP000286038">
    <property type="component" value="Unassembled WGS sequence"/>
</dbReference>
<name>A0A415QQ56_9BACT</name>
<comment type="caution">
    <text evidence="2">The sequence shown here is derived from an EMBL/GenBank/DDBJ whole genome shotgun (WGS) entry which is preliminary data.</text>
</comment>
<feature type="domain" description="Fibrobacter succinogenes major paralogous" evidence="1">
    <location>
        <begin position="48"/>
        <end position="229"/>
    </location>
</feature>
<dbReference type="Pfam" id="PF09603">
    <property type="entry name" value="Fib_succ_major"/>
    <property type="match status" value="1"/>
</dbReference>
<protein>
    <recommendedName>
        <fullName evidence="1">Fibrobacter succinogenes major paralogous domain-containing protein</fullName>
    </recommendedName>
</protein>
<evidence type="ECO:0000313" key="3">
    <source>
        <dbReference type="Proteomes" id="UP000286038"/>
    </source>
</evidence>